<evidence type="ECO:0000259" key="1">
    <source>
        <dbReference type="PROSITE" id="PS51186"/>
    </source>
</evidence>
<dbReference type="RefSeq" id="WP_184801545.1">
    <property type="nucleotide sequence ID" value="NZ_JACHMY010000001.1"/>
</dbReference>
<dbReference type="AlphaFoldDB" id="A0A7W9MY35"/>
<dbReference type="Proteomes" id="UP000549971">
    <property type="component" value="Unassembled WGS sequence"/>
</dbReference>
<evidence type="ECO:0000313" key="2">
    <source>
        <dbReference type="EMBL" id="MBB5839703.1"/>
    </source>
</evidence>
<dbReference type="SUPFAM" id="SSF55729">
    <property type="entry name" value="Acyl-CoA N-acyltransferases (Nat)"/>
    <property type="match status" value="1"/>
</dbReference>
<dbReference type="CDD" id="cd04301">
    <property type="entry name" value="NAT_SF"/>
    <property type="match status" value="1"/>
</dbReference>
<dbReference type="GO" id="GO:0016747">
    <property type="term" value="F:acyltransferase activity, transferring groups other than amino-acyl groups"/>
    <property type="evidence" value="ECO:0007669"/>
    <property type="project" value="InterPro"/>
</dbReference>
<organism evidence="2 3">
    <name type="scientific">Kribbella italica</name>
    <dbReference type="NCBI Taxonomy" id="1540520"/>
    <lineage>
        <taxon>Bacteria</taxon>
        <taxon>Bacillati</taxon>
        <taxon>Actinomycetota</taxon>
        <taxon>Actinomycetes</taxon>
        <taxon>Propionibacteriales</taxon>
        <taxon>Kribbellaceae</taxon>
        <taxon>Kribbella</taxon>
    </lineage>
</organism>
<dbReference type="Pfam" id="PF00583">
    <property type="entry name" value="Acetyltransf_1"/>
    <property type="match status" value="1"/>
</dbReference>
<comment type="caution">
    <text evidence="2">The sequence shown here is derived from an EMBL/GenBank/DDBJ whole genome shotgun (WGS) entry which is preliminary data.</text>
</comment>
<keyword evidence="2" id="KW-0808">Transferase</keyword>
<accession>A0A7W9MY35</accession>
<gene>
    <name evidence="2" type="ORF">HDA39_006437</name>
</gene>
<reference evidence="2 3" key="1">
    <citation type="submission" date="2020-08" db="EMBL/GenBank/DDBJ databases">
        <title>Sequencing the genomes of 1000 actinobacteria strains.</title>
        <authorList>
            <person name="Klenk H.-P."/>
        </authorList>
    </citation>
    <scope>NUCLEOTIDE SEQUENCE [LARGE SCALE GENOMIC DNA]</scope>
    <source>
        <strain evidence="2 3">DSM 28967</strain>
    </source>
</reference>
<dbReference type="InterPro" id="IPR016181">
    <property type="entry name" value="Acyl_CoA_acyltransferase"/>
</dbReference>
<sequence>MLITLDESHRQLVHQVRDDAGEWLATKGTDQYRGGLDMAQVHANIDHDFDRFPFVGWKIDGQLVAMMAIIDPEVDFWSPEELAEPQTYISRFFVTEHGNGYGSALLEAVTGQARQDGKHWIRLNCWSTNTMLHSYYISHGFQHVRTCNIPGRMSGALFQKDLKQLDGPTVTHRIASHQ</sequence>
<evidence type="ECO:0000313" key="3">
    <source>
        <dbReference type="Proteomes" id="UP000549971"/>
    </source>
</evidence>
<feature type="domain" description="N-acetyltransferase" evidence="1">
    <location>
        <begin position="1"/>
        <end position="163"/>
    </location>
</feature>
<dbReference type="InterPro" id="IPR000182">
    <property type="entry name" value="GNAT_dom"/>
</dbReference>
<name>A0A7W9MY35_9ACTN</name>
<dbReference type="EMBL" id="JACHMY010000001">
    <property type="protein sequence ID" value="MBB5839703.1"/>
    <property type="molecule type" value="Genomic_DNA"/>
</dbReference>
<keyword evidence="3" id="KW-1185">Reference proteome</keyword>
<dbReference type="Gene3D" id="3.40.630.30">
    <property type="match status" value="1"/>
</dbReference>
<proteinExistence type="predicted"/>
<protein>
    <submittedName>
        <fullName evidence="2">GNAT superfamily N-acetyltransferase</fullName>
    </submittedName>
</protein>
<dbReference type="PROSITE" id="PS51186">
    <property type="entry name" value="GNAT"/>
    <property type="match status" value="1"/>
</dbReference>